<accession>A0A934SWT3</accession>
<name>A0A934SWT3_9BURK</name>
<evidence type="ECO:0000313" key="1">
    <source>
        <dbReference type="EMBL" id="MBK4736805.1"/>
    </source>
</evidence>
<keyword evidence="2" id="KW-1185">Reference proteome</keyword>
<dbReference type="AlphaFoldDB" id="A0A934SWT3"/>
<comment type="caution">
    <text evidence="1">The sequence shown here is derived from an EMBL/GenBank/DDBJ whole genome shotgun (WGS) entry which is preliminary data.</text>
</comment>
<sequence>MALIKNVTKPERTVRVAFGLKEGQVRKFHAYRLFIESKYGYLPSPSEMAELLFAHIFGEDKEFVGWYSEKDTAQAASIDALMKKDAAKPQASQKDEGDDGIAL</sequence>
<dbReference type="RefSeq" id="WP_200594613.1">
    <property type="nucleotide sequence ID" value="NZ_JAEPBG010000009.1"/>
</dbReference>
<evidence type="ECO:0000313" key="2">
    <source>
        <dbReference type="Proteomes" id="UP000622890"/>
    </source>
</evidence>
<dbReference type="EMBL" id="JAEPBG010000009">
    <property type="protein sequence ID" value="MBK4736805.1"/>
    <property type="molecule type" value="Genomic_DNA"/>
</dbReference>
<organism evidence="1 2">
    <name type="scientific">Noviherbaspirillum pedocola</name>
    <dbReference type="NCBI Taxonomy" id="2801341"/>
    <lineage>
        <taxon>Bacteria</taxon>
        <taxon>Pseudomonadati</taxon>
        <taxon>Pseudomonadota</taxon>
        <taxon>Betaproteobacteria</taxon>
        <taxon>Burkholderiales</taxon>
        <taxon>Oxalobacteraceae</taxon>
        <taxon>Noviherbaspirillum</taxon>
    </lineage>
</organism>
<reference evidence="1" key="1">
    <citation type="submission" date="2021-01" db="EMBL/GenBank/DDBJ databases">
        <title>Genome sequence of strain Noviherbaspirillum sp. DKR-6.</title>
        <authorList>
            <person name="Chaudhary D.K."/>
        </authorList>
    </citation>
    <scope>NUCLEOTIDE SEQUENCE</scope>
    <source>
        <strain evidence="1">DKR-6</strain>
    </source>
</reference>
<protein>
    <submittedName>
        <fullName evidence="1">Uncharacterized protein</fullName>
    </submittedName>
</protein>
<proteinExistence type="predicted"/>
<gene>
    <name evidence="1" type="ORF">JJB74_19440</name>
</gene>
<dbReference type="Proteomes" id="UP000622890">
    <property type="component" value="Unassembled WGS sequence"/>
</dbReference>